<evidence type="ECO:0000259" key="1">
    <source>
        <dbReference type="Pfam" id="PF07596"/>
    </source>
</evidence>
<sequence>MPAQPRLMSLRCMSLRCRSLSTTSRPRRNAFTLVELLVVIAIIGILVGLLLPAVQAAREAARRMSCTNNMKQMILAVHNYESATKRLPPAWTRPAMTGDGWSTQARILPYVENVALASAINFGAGYGAARITVDGESIKVSSFRVPVYLCPSDINDFERNDDDGNPYHYPLSYGYNAGPWFVFNPNTNETGPGSFVAGRASRFRDVLDGLSNTLGFGEVKARTPYYRDVEIEGTIPTPLEPTEICALGGSFKTDTGHTEWVDGRVHQSGFTTTFSPNRKVICEVSGREFDVDFTNIREGKDTTALTQAAVTSRSYHQGGVNVTMMDGSVRFITDSINLDLWRNLSTRAGGETVTVPE</sequence>
<dbReference type="InterPro" id="IPR045584">
    <property type="entry name" value="Pilin-like"/>
</dbReference>
<gene>
    <name evidence="2" type="ORF">TBK1r_07550</name>
</gene>
<protein>
    <recommendedName>
        <fullName evidence="1">DUF1559 domain-containing protein</fullName>
    </recommendedName>
</protein>
<dbReference type="SUPFAM" id="SSF54523">
    <property type="entry name" value="Pili subunits"/>
    <property type="match status" value="1"/>
</dbReference>
<dbReference type="Pfam" id="PF07596">
    <property type="entry name" value="SBP_bac_10"/>
    <property type="match status" value="1"/>
</dbReference>
<dbReference type="RefSeq" id="WP_419580932.1">
    <property type="nucleotide sequence ID" value="NZ_CP036432.1"/>
</dbReference>
<dbReference type="InterPro" id="IPR011453">
    <property type="entry name" value="DUF1559"/>
</dbReference>
<proteinExistence type="predicted"/>
<dbReference type="EMBL" id="CP036432">
    <property type="protein sequence ID" value="QDV81833.1"/>
    <property type="molecule type" value="Genomic_DNA"/>
</dbReference>
<dbReference type="InterPro" id="IPR027558">
    <property type="entry name" value="Pre_pil_HX9DG_C"/>
</dbReference>
<dbReference type="InterPro" id="IPR012902">
    <property type="entry name" value="N_methyl_site"/>
</dbReference>
<accession>A0ABX5XIM4</accession>
<evidence type="ECO:0000313" key="2">
    <source>
        <dbReference type="EMBL" id="QDV81833.1"/>
    </source>
</evidence>
<organism evidence="2 3">
    <name type="scientific">Stieleria magnilauensis</name>
    <dbReference type="NCBI Taxonomy" id="2527963"/>
    <lineage>
        <taxon>Bacteria</taxon>
        <taxon>Pseudomonadati</taxon>
        <taxon>Planctomycetota</taxon>
        <taxon>Planctomycetia</taxon>
        <taxon>Pirellulales</taxon>
        <taxon>Pirellulaceae</taxon>
        <taxon>Stieleria</taxon>
    </lineage>
</organism>
<dbReference type="PANTHER" id="PTHR30093">
    <property type="entry name" value="GENERAL SECRETION PATHWAY PROTEIN G"/>
    <property type="match status" value="1"/>
</dbReference>
<keyword evidence="3" id="KW-1185">Reference proteome</keyword>
<reference evidence="2 3" key="1">
    <citation type="submission" date="2019-02" db="EMBL/GenBank/DDBJ databases">
        <title>Deep-cultivation of Planctomycetes and their phenomic and genomic characterization uncovers novel biology.</title>
        <authorList>
            <person name="Wiegand S."/>
            <person name="Jogler M."/>
            <person name="Boedeker C."/>
            <person name="Pinto D."/>
            <person name="Vollmers J."/>
            <person name="Rivas-Marin E."/>
            <person name="Kohn T."/>
            <person name="Peeters S.H."/>
            <person name="Heuer A."/>
            <person name="Rast P."/>
            <person name="Oberbeckmann S."/>
            <person name="Bunk B."/>
            <person name="Jeske O."/>
            <person name="Meyerdierks A."/>
            <person name="Storesund J.E."/>
            <person name="Kallscheuer N."/>
            <person name="Luecker S."/>
            <person name="Lage O.M."/>
            <person name="Pohl T."/>
            <person name="Merkel B.J."/>
            <person name="Hornburger P."/>
            <person name="Mueller R.-W."/>
            <person name="Bruemmer F."/>
            <person name="Labrenz M."/>
            <person name="Spormann A.M."/>
            <person name="Op den Camp H."/>
            <person name="Overmann J."/>
            <person name="Amann R."/>
            <person name="Jetten M.S.M."/>
            <person name="Mascher T."/>
            <person name="Medema M.H."/>
            <person name="Devos D.P."/>
            <person name="Kaster A.-K."/>
            <person name="Ovreas L."/>
            <person name="Rohde M."/>
            <person name="Galperin M.Y."/>
            <person name="Jogler C."/>
        </authorList>
    </citation>
    <scope>NUCLEOTIDE SEQUENCE [LARGE SCALE GENOMIC DNA]</scope>
    <source>
        <strain evidence="2 3">TBK1r</strain>
    </source>
</reference>
<feature type="domain" description="DUF1559" evidence="1">
    <location>
        <begin position="55"/>
        <end position="338"/>
    </location>
</feature>
<name>A0ABX5XIM4_9BACT</name>
<evidence type="ECO:0000313" key="3">
    <source>
        <dbReference type="Proteomes" id="UP000318081"/>
    </source>
</evidence>
<dbReference type="NCBIfam" id="TIGR04294">
    <property type="entry name" value="pre_pil_HX9DG"/>
    <property type="match status" value="1"/>
</dbReference>
<dbReference type="Pfam" id="PF07963">
    <property type="entry name" value="N_methyl"/>
    <property type="match status" value="1"/>
</dbReference>
<dbReference type="NCBIfam" id="TIGR02532">
    <property type="entry name" value="IV_pilin_GFxxxE"/>
    <property type="match status" value="1"/>
</dbReference>
<dbReference type="PANTHER" id="PTHR30093:SF2">
    <property type="entry name" value="TYPE II SECRETION SYSTEM PROTEIN H"/>
    <property type="match status" value="1"/>
</dbReference>
<dbReference type="Gene3D" id="3.30.700.10">
    <property type="entry name" value="Glycoprotein, Type 4 Pilin"/>
    <property type="match status" value="1"/>
</dbReference>
<dbReference type="Proteomes" id="UP000318081">
    <property type="component" value="Chromosome"/>
</dbReference>